<feature type="domain" description="E3 ubiquitin-protein ligase RNF126-like zinc-ribbon" evidence="9">
    <location>
        <begin position="67"/>
        <end position="98"/>
    </location>
</feature>
<evidence type="ECO:0000256" key="2">
    <source>
        <dbReference type="ARBA" id="ARBA00012483"/>
    </source>
</evidence>
<organism evidence="10 11">
    <name type="scientific">Protea cynaroides</name>
    <dbReference type="NCBI Taxonomy" id="273540"/>
    <lineage>
        <taxon>Eukaryota</taxon>
        <taxon>Viridiplantae</taxon>
        <taxon>Streptophyta</taxon>
        <taxon>Embryophyta</taxon>
        <taxon>Tracheophyta</taxon>
        <taxon>Spermatophyta</taxon>
        <taxon>Magnoliopsida</taxon>
        <taxon>Proteales</taxon>
        <taxon>Proteaceae</taxon>
        <taxon>Protea</taxon>
    </lineage>
</organism>
<accession>A0A9Q0H8J5</accession>
<dbReference type="Proteomes" id="UP001141806">
    <property type="component" value="Unassembled WGS sequence"/>
</dbReference>
<dbReference type="InterPro" id="IPR039525">
    <property type="entry name" value="RNF126-like_zinc-ribbon"/>
</dbReference>
<evidence type="ECO:0000256" key="5">
    <source>
        <dbReference type="ARBA" id="ARBA00022771"/>
    </source>
</evidence>
<dbReference type="OrthoDB" id="1802070at2759"/>
<evidence type="ECO:0000256" key="3">
    <source>
        <dbReference type="ARBA" id="ARBA00022679"/>
    </source>
</evidence>
<comment type="catalytic activity">
    <reaction evidence="1">
        <text>S-ubiquitinyl-[E2 ubiquitin-conjugating enzyme]-L-cysteine + [acceptor protein]-L-lysine = [E2 ubiquitin-conjugating enzyme]-L-cysteine + N(6)-ubiquitinyl-[acceptor protein]-L-lysine.</text>
        <dbReference type="EC" id="2.3.2.27"/>
    </reaction>
</comment>
<comment type="caution">
    <text evidence="10">The sequence shown here is derived from an EMBL/GenBank/DDBJ whole genome shotgun (WGS) entry which is preliminary data.</text>
</comment>
<dbReference type="GO" id="GO:0061630">
    <property type="term" value="F:ubiquitin protein ligase activity"/>
    <property type="evidence" value="ECO:0007669"/>
    <property type="project" value="UniProtKB-EC"/>
</dbReference>
<evidence type="ECO:0000256" key="6">
    <source>
        <dbReference type="ARBA" id="ARBA00022786"/>
    </source>
</evidence>
<evidence type="ECO:0000256" key="8">
    <source>
        <dbReference type="SAM" id="MobiDB-lite"/>
    </source>
</evidence>
<evidence type="ECO:0000256" key="1">
    <source>
        <dbReference type="ARBA" id="ARBA00000900"/>
    </source>
</evidence>
<dbReference type="AlphaFoldDB" id="A0A9Q0H8J5"/>
<protein>
    <recommendedName>
        <fullName evidence="2">RING-type E3 ubiquitin transferase</fullName>
        <ecNumber evidence="2">2.3.2.27</ecNumber>
    </recommendedName>
</protein>
<keyword evidence="5" id="KW-0863">Zinc-finger</keyword>
<feature type="compositionally biased region" description="Basic and acidic residues" evidence="8">
    <location>
        <begin position="25"/>
        <end position="35"/>
    </location>
</feature>
<dbReference type="EC" id="2.3.2.27" evidence="2"/>
<proteinExistence type="predicted"/>
<keyword evidence="4" id="KW-0479">Metal-binding</keyword>
<evidence type="ECO:0000313" key="10">
    <source>
        <dbReference type="EMBL" id="KAJ4961837.1"/>
    </source>
</evidence>
<keyword evidence="7" id="KW-0862">Zinc</keyword>
<feature type="compositionally biased region" description="Polar residues" evidence="8">
    <location>
        <begin position="10"/>
        <end position="24"/>
    </location>
</feature>
<name>A0A9Q0H8J5_9MAGN</name>
<keyword evidence="3" id="KW-0808">Transferase</keyword>
<evidence type="ECO:0000259" key="9">
    <source>
        <dbReference type="Pfam" id="PF14369"/>
    </source>
</evidence>
<sequence length="136" mass="15661">MQDPKLGKPTQHSHTQSPQENPKIQNREKEKKMMMEQKSSPLQTLCNLRHRYPDTWWIAGVMASVGSSYWCYRCSRFVRVWARDTIVCPDCDGGFVEEVDNPPSRAAQANARRERFPAAAMYMIGNRPVDPIGFPF</sequence>
<reference evidence="10" key="1">
    <citation type="journal article" date="2023" name="Plant J.">
        <title>The genome of the king protea, Protea cynaroides.</title>
        <authorList>
            <person name="Chang J."/>
            <person name="Duong T.A."/>
            <person name="Schoeman C."/>
            <person name="Ma X."/>
            <person name="Roodt D."/>
            <person name="Barker N."/>
            <person name="Li Z."/>
            <person name="Van de Peer Y."/>
            <person name="Mizrachi E."/>
        </authorList>
    </citation>
    <scope>NUCLEOTIDE SEQUENCE</scope>
    <source>
        <tissue evidence="10">Young leaves</tissue>
    </source>
</reference>
<gene>
    <name evidence="10" type="ORF">NE237_021747</name>
</gene>
<keyword evidence="6" id="KW-0833">Ubl conjugation pathway</keyword>
<dbReference type="EMBL" id="JAMYWD010000009">
    <property type="protein sequence ID" value="KAJ4961837.1"/>
    <property type="molecule type" value="Genomic_DNA"/>
</dbReference>
<dbReference type="GO" id="GO:0008270">
    <property type="term" value="F:zinc ion binding"/>
    <property type="evidence" value="ECO:0007669"/>
    <property type="project" value="UniProtKB-KW"/>
</dbReference>
<evidence type="ECO:0000256" key="7">
    <source>
        <dbReference type="ARBA" id="ARBA00022833"/>
    </source>
</evidence>
<evidence type="ECO:0000256" key="4">
    <source>
        <dbReference type="ARBA" id="ARBA00022723"/>
    </source>
</evidence>
<feature type="region of interest" description="Disordered" evidence="8">
    <location>
        <begin position="1"/>
        <end position="40"/>
    </location>
</feature>
<dbReference type="Pfam" id="PF14369">
    <property type="entry name" value="Zn_ribbon_19"/>
    <property type="match status" value="1"/>
</dbReference>
<evidence type="ECO:0000313" key="11">
    <source>
        <dbReference type="Proteomes" id="UP001141806"/>
    </source>
</evidence>
<keyword evidence="11" id="KW-1185">Reference proteome</keyword>